<feature type="region of interest" description="Disordered" evidence="7">
    <location>
        <begin position="335"/>
        <end position="374"/>
    </location>
</feature>
<gene>
    <name evidence="10" type="ORF">E4O86_08640</name>
</gene>
<keyword evidence="5" id="KW-0238">DNA-binding</keyword>
<accession>A0A964WT99</accession>
<reference evidence="10" key="1">
    <citation type="submission" date="2019-03" db="EMBL/GenBank/DDBJ databases">
        <title>Afifella sp. nov., isolated from activated sludge.</title>
        <authorList>
            <person name="Li Q."/>
            <person name="Liu Y."/>
        </authorList>
    </citation>
    <scope>NUCLEOTIDE SEQUENCE</scope>
    <source>
        <strain evidence="10">L72</strain>
    </source>
</reference>
<dbReference type="PRINTS" id="PR00416">
    <property type="entry name" value="EUTPISMRASEI"/>
</dbReference>
<dbReference type="GO" id="GO:0003917">
    <property type="term" value="F:DNA topoisomerase type I (single strand cut, ATP-independent) activity"/>
    <property type="evidence" value="ECO:0007669"/>
    <property type="project" value="UniProtKB-EC"/>
</dbReference>
<comment type="caution">
    <text evidence="10">The sequence shown here is derived from an EMBL/GenBank/DDBJ whole genome shotgun (WGS) entry which is preliminary data.</text>
</comment>
<dbReference type="SUPFAM" id="SSF55869">
    <property type="entry name" value="DNA topoisomerase I domain"/>
    <property type="match status" value="1"/>
</dbReference>
<sequence>MPINLPRRAEELGLHYVEVGELCIRRRRRGRGFSYVDADGRPVRDPVVLARIRALVLPPAWTEVCIAEDPFAHIQAIGRDAEGRHQYRYHEEWTTLRNRVKAERLVRFGRALPRIRDRLERDLRRRTPDRIYAAAVAGRLVDRALLRSGHNKNGIEDGGRGATTLLKSDVKLNGTKVHLAFTGKSGKRIDKTVRDPILLDRLRRLKAIGRKRLFAFKDEHGRCCYLSARDLNTYLREAGHSDVTAKDFRTFAASAQAIAELARAERPESERARRRIVAAVMRSVSERLANTPAVARASYVHPLVVEAYEAGAIGPELMKGPLRRGLTREETALMRFLESRPSDERRPSRRAGPSAPARQAARPTGEPAAEAARL</sequence>
<dbReference type="InterPro" id="IPR014711">
    <property type="entry name" value="TopoI_cat_a-hlx-sub_euk"/>
</dbReference>
<dbReference type="Gene3D" id="3.30.66.10">
    <property type="entry name" value="DNA topoisomerase I domain"/>
    <property type="match status" value="1"/>
</dbReference>
<evidence type="ECO:0000256" key="1">
    <source>
        <dbReference type="ARBA" id="ARBA00000213"/>
    </source>
</evidence>
<dbReference type="InterPro" id="IPR011010">
    <property type="entry name" value="DNA_brk_join_enz"/>
</dbReference>
<dbReference type="Gene3D" id="3.90.15.10">
    <property type="entry name" value="Topoisomerase I, Chain A, domain 3"/>
    <property type="match status" value="1"/>
</dbReference>
<evidence type="ECO:0000256" key="4">
    <source>
        <dbReference type="ARBA" id="ARBA00023029"/>
    </source>
</evidence>
<evidence type="ECO:0000256" key="3">
    <source>
        <dbReference type="ARBA" id="ARBA00012891"/>
    </source>
</evidence>
<evidence type="ECO:0000313" key="10">
    <source>
        <dbReference type="EMBL" id="MYZ47778.1"/>
    </source>
</evidence>
<dbReference type="InterPro" id="IPR013500">
    <property type="entry name" value="TopoI_cat_euk"/>
</dbReference>
<feature type="domain" description="DNA topoisomerase IB N-terminal" evidence="9">
    <location>
        <begin position="32"/>
        <end position="80"/>
    </location>
</feature>
<comment type="catalytic activity">
    <reaction evidence="1">
        <text>ATP-independent breakage of single-stranded DNA, followed by passage and rejoining.</text>
        <dbReference type="EC" id="5.6.2.1"/>
    </reaction>
</comment>
<dbReference type="EMBL" id="SPKJ01000021">
    <property type="protein sequence ID" value="MYZ47778.1"/>
    <property type="molecule type" value="Genomic_DNA"/>
</dbReference>
<name>A0A964WT99_9HYPH</name>
<dbReference type="Gene3D" id="1.10.132.120">
    <property type="match status" value="1"/>
</dbReference>
<dbReference type="GO" id="GO:0006265">
    <property type="term" value="P:DNA topological change"/>
    <property type="evidence" value="ECO:0007669"/>
    <property type="project" value="InterPro"/>
</dbReference>
<keyword evidence="11" id="KW-1185">Reference proteome</keyword>
<dbReference type="Pfam" id="PF01028">
    <property type="entry name" value="Topoisom_I"/>
    <property type="match status" value="1"/>
</dbReference>
<evidence type="ECO:0000259" key="8">
    <source>
        <dbReference type="Pfam" id="PF01028"/>
    </source>
</evidence>
<comment type="similarity">
    <text evidence="2">Belongs to the type IB topoisomerase family.</text>
</comment>
<dbReference type="Pfam" id="PF21338">
    <property type="entry name" value="Top1B_N_bact"/>
    <property type="match status" value="1"/>
</dbReference>
<dbReference type="InterPro" id="IPR001631">
    <property type="entry name" value="TopoI"/>
</dbReference>
<evidence type="ECO:0000256" key="5">
    <source>
        <dbReference type="ARBA" id="ARBA00023125"/>
    </source>
</evidence>
<dbReference type="AlphaFoldDB" id="A0A964WT99"/>
<dbReference type="EC" id="5.6.2.1" evidence="3"/>
<dbReference type="InterPro" id="IPR035447">
    <property type="entry name" value="DNA_topo_I_N_sf"/>
</dbReference>
<dbReference type="RefSeq" id="WP_161140126.1">
    <property type="nucleotide sequence ID" value="NZ_SPKJ01000021.1"/>
</dbReference>
<keyword evidence="6" id="KW-0413">Isomerase</keyword>
<feature type="compositionally biased region" description="Low complexity" evidence="7">
    <location>
        <begin position="350"/>
        <end position="363"/>
    </location>
</feature>
<dbReference type="SUPFAM" id="SSF56349">
    <property type="entry name" value="DNA breaking-rejoining enzymes"/>
    <property type="match status" value="1"/>
</dbReference>
<evidence type="ECO:0000256" key="7">
    <source>
        <dbReference type="SAM" id="MobiDB-lite"/>
    </source>
</evidence>
<proteinExistence type="inferred from homology"/>
<protein>
    <recommendedName>
        <fullName evidence="3">DNA topoisomerase</fullName>
        <ecNumber evidence="3">5.6.2.1</ecNumber>
    </recommendedName>
</protein>
<dbReference type="InterPro" id="IPR049331">
    <property type="entry name" value="Top1B_N_bact"/>
</dbReference>
<evidence type="ECO:0000256" key="2">
    <source>
        <dbReference type="ARBA" id="ARBA00006645"/>
    </source>
</evidence>
<organism evidence="10 11">
    <name type="scientific">Propylenella binzhouense</name>
    <dbReference type="NCBI Taxonomy" id="2555902"/>
    <lineage>
        <taxon>Bacteria</taxon>
        <taxon>Pseudomonadati</taxon>
        <taxon>Pseudomonadota</taxon>
        <taxon>Alphaproteobacteria</taxon>
        <taxon>Hyphomicrobiales</taxon>
        <taxon>Propylenellaceae</taxon>
        <taxon>Propylenella</taxon>
    </lineage>
</organism>
<evidence type="ECO:0000256" key="6">
    <source>
        <dbReference type="ARBA" id="ARBA00023235"/>
    </source>
</evidence>
<feature type="domain" description="DNA topoisomerase I catalytic core eukaryotic-type" evidence="8">
    <location>
        <begin position="96"/>
        <end position="302"/>
    </location>
</feature>
<dbReference type="PROSITE" id="PS52038">
    <property type="entry name" value="TOPO_IB_2"/>
    <property type="match status" value="1"/>
</dbReference>
<dbReference type="Proteomes" id="UP000773614">
    <property type="component" value="Unassembled WGS sequence"/>
</dbReference>
<keyword evidence="4" id="KW-0799">Topoisomerase</keyword>
<evidence type="ECO:0000259" key="9">
    <source>
        <dbReference type="Pfam" id="PF21338"/>
    </source>
</evidence>
<evidence type="ECO:0000313" key="11">
    <source>
        <dbReference type="Proteomes" id="UP000773614"/>
    </source>
</evidence>
<dbReference type="OrthoDB" id="9778962at2"/>
<dbReference type="GO" id="GO:0003677">
    <property type="term" value="F:DNA binding"/>
    <property type="evidence" value="ECO:0007669"/>
    <property type="project" value="UniProtKB-KW"/>
</dbReference>
<feature type="compositionally biased region" description="Basic and acidic residues" evidence="7">
    <location>
        <begin position="335"/>
        <end position="346"/>
    </location>
</feature>